<feature type="region of interest" description="Disordered" evidence="2">
    <location>
        <begin position="216"/>
        <end position="319"/>
    </location>
</feature>
<sequence>MVMSPSRQLSSPDLANHPINMHLSQLQHSQLQLASQMHQKLATGLTPNHMGSGFFKSPSSSPNSNNQNTSNNMNNSNRSPASSPTRDLSSHPLNRLQNMQPFDFRKLNAAHQMGLNPFTAAGMQTPKFSPEALHQLQQQHEEQMRKEKERRRNSSASDSSNTSAGNLPANFMNLSMGHLPFPIPPMSLASSLNHSLAASLVAQSFPNLLASAKAAANANAPQHHTSQSSSKSDHHLQSPKNNERIDISSTNPYDLVKSKSSDMDVLNLSRGSNNNNKFSSKHTELSSHSPPLNSTSMSSQQQHHHHKSQSPPKRQWGTIPPNLGIQFINPSTGKKRVQCNVCLKTFCDKGALKIHFSAVHLREMHKCTVEGCNMMFSSRRSRNRHSANPNPKLHSPHLRRKISPHDGRSAQPHPMLLPPPGSLPMHPFNPFPLLPPGDLRHQQLAGLDFKQNLEVLRMKEHEHQRRQHESRRDNFEEQKSIEALHRLSRADSNDNNSNSDDEIEDDDDDINIDNGISSDSDDVKPNMNFMHSPIDSESYGTNRADDDQPQDFSLKMSNNKSPLHDDMINGANNESSNEESTSTDPPKDEQLIALASQYHSNKRKRKNQNPTKCSMSPSTAVNMMMMMMENDEHLSSDEMTKIKKEPNYDCGDGVVSPQNKKIKIHNGIDGADRSNKNDNHNVIKLKKEPIECKQEEDDGNSDAENGKSQEEDENGTLNLSIKNRANGRSDQSRSSNDFSSMNNDKLDSKFENFHQTSTTLRQLEQMSQNAGAFNSFMNGNNILGPQFPPLNFLINNTPPSPVRSRSRTPTPDRERDNEENRSPCCEHGIIIEDHNGTKKCSACGSKSQLSNEQMSFVCNIDGCNAKFPNKRSRDRHSSNLNLHRKLLSTSDRASPNTQLNPHHHAAVAMAAANFDPKTFAAFQNPLQAELLARLYGDPRNFSMKLEALKSQLPMVNQHNYQEALFNGPHQKLQQSAAVNNPFLFPHLAGLPGFAFASHLLPPQLNNLTASSAATSLNNRLTPRSDSPSSPPSSANMNMPSPQSQHDEDFRRSES</sequence>
<name>A0A9N9S2P4_9DIPT</name>
<accession>A0A9N9S2P4</accession>
<feature type="compositionally biased region" description="Basic and acidic residues" evidence="2">
    <location>
        <begin position="810"/>
        <end position="821"/>
    </location>
</feature>
<feature type="compositionally biased region" description="Basic and acidic residues" evidence="2">
    <location>
        <begin position="670"/>
        <end position="693"/>
    </location>
</feature>
<dbReference type="PANTHER" id="PTHR15021">
    <property type="entry name" value="DISCONNECTED-RELATED"/>
    <property type="match status" value="1"/>
</dbReference>
<organism evidence="4 5">
    <name type="scientific">Chironomus riparius</name>
    <dbReference type="NCBI Taxonomy" id="315576"/>
    <lineage>
        <taxon>Eukaryota</taxon>
        <taxon>Metazoa</taxon>
        <taxon>Ecdysozoa</taxon>
        <taxon>Arthropoda</taxon>
        <taxon>Hexapoda</taxon>
        <taxon>Insecta</taxon>
        <taxon>Pterygota</taxon>
        <taxon>Neoptera</taxon>
        <taxon>Endopterygota</taxon>
        <taxon>Diptera</taxon>
        <taxon>Nematocera</taxon>
        <taxon>Chironomoidea</taxon>
        <taxon>Chironomidae</taxon>
        <taxon>Chironominae</taxon>
        <taxon>Chironomus</taxon>
    </lineage>
</organism>
<feature type="compositionally biased region" description="Pro residues" evidence="2">
    <location>
        <begin position="415"/>
        <end position="429"/>
    </location>
</feature>
<reference evidence="4" key="2">
    <citation type="submission" date="2022-10" db="EMBL/GenBank/DDBJ databases">
        <authorList>
            <consortium name="ENA_rothamsted_submissions"/>
            <consortium name="culmorum"/>
            <person name="King R."/>
        </authorList>
    </citation>
    <scope>NUCLEOTIDE SEQUENCE</scope>
</reference>
<dbReference type="GO" id="GO:0005634">
    <property type="term" value="C:nucleus"/>
    <property type="evidence" value="ECO:0007669"/>
    <property type="project" value="TreeGrafter"/>
</dbReference>
<feature type="compositionally biased region" description="Basic and acidic residues" evidence="2">
    <location>
        <begin position="1044"/>
        <end position="1054"/>
    </location>
</feature>
<evidence type="ECO:0000259" key="3">
    <source>
        <dbReference type="PROSITE" id="PS50157"/>
    </source>
</evidence>
<dbReference type="InterPro" id="IPR013087">
    <property type="entry name" value="Znf_C2H2_type"/>
</dbReference>
<evidence type="ECO:0000256" key="2">
    <source>
        <dbReference type="SAM" id="MobiDB-lite"/>
    </source>
</evidence>
<feature type="compositionally biased region" description="Basic and acidic residues" evidence="2">
    <location>
        <begin position="231"/>
        <end position="246"/>
    </location>
</feature>
<dbReference type="InterPro" id="IPR040436">
    <property type="entry name" value="Disconnected-like"/>
</dbReference>
<feature type="compositionally biased region" description="Low complexity" evidence="2">
    <location>
        <begin position="1023"/>
        <end position="1043"/>
    </location>
</feature>
<keyword evidence="1" id="KW-0479">Metal-binding</keyword>
<feature type="region of interest" description="Disordered" evidence="2">
    <location>
        <begin position="1017"/>
        <end position="1054"/>
    </location>
</feature>
<feature type="compositionally biased region" description="Polar residues" evidence="2">
    <location>
        <begin position="286"/>
        <end position="297"/>
    </location>
</feature>
<feature type="region of interest" description="Disordered" evidence="2">
    <location>
        <begin position="485"/>
        <end position="586"/>
    </location>
</feature>
<gene>
    <name evidence="4" type="ORF">CHIRRI_LOCUS11138</name>
</gene>
<dbReference type="PROSITE" id="PS50157">
    <property type="entry name" value="ZINC_FINGER_C2H2_2"/>
    <property type="match status" value="1"/>
</dbReference>
<evidence type="ECO:0000313" key="5">
    <source>
        <dbReference type="Proteomes" id="UP001153620"/>
    </source>
</evidence>
<feature type="region of interest" description="Disordered" evidence="2">
    <location>
        <begin position="665"/>
        <end position="745"/>
    </location>
</feature>
<feature type="compositionally biased region" description="Polar residues" evidence="2">
    <location>
        <begin position="715"/>
        <end position="728"/>
    </location>
</feature>
<reference evidence="4" key="1">
    <citation type="submission" date="2022-01" db="EMBL/GenBank/DDBJ databases">
        <authorList>
            <person name="King R."/>
        </authorList>
    </citation>
    <scope>NUCLEOTIDE SEQUENCE</scope>
</reference>
<keyword evidence="1" id="KW-0863">Zinc-finger</keyword>
<dbReference type="OrthoDB" id="10070972at2759"/>
<dbReference type="GO" id="GO:0008270">
    <property type="term" value="F:zinc ion binding"/>
    <property type="evidence" value="ECO:0007669"/>
    <property type="project" value="UniProtKB-KW"/>
</dbReference>
<proteinExistence type="predicted"/>
<evidence type="ECO:0000313" key="4">
    <source>
        <dbReference type="EMBL" id="CAG9808296.1"/>
    </source>
</evidence>
<keyword evidence="5" id="KW-1185">Reference proteome</keyword>
<feature type="compositionally biased region" description="Acidic residues" evidence="2">
    <location>
        <begin position="499"/>
        <end position="511"/>
    </location>
</feature>
<dbReference type="PANTHER" id="PTHR15021:SF0">
    <property type="entry name" value="DISCO-RELATED, ISOFORM A-RELATED"/>
    <property type="match status" value="1"/>
</dbReference>
<dbReference type="GO" id="GO:0006355">
    <property type="term" value="P:regulation of DNA-templated transcription"/>
    <property type="evidence" value="ECO:0007669"/>
    <property type="project" value="TreeGrafter"/>
</dbReference>
<feature type="compositionally biased region" description="Basic and acidic residues" evidence="2">
    <location>
        <begin position="139"/>
        <end position="152"/>
    </location>
</feature>
<protein>
    <recommendedName>
        <fullName evidence="3">C2H2-type domain-containing protein</fullName>
    </recommendedName>
</protein>
<dbReference type="AlphaFoldDB" id="A0A9N9S2P4"/>
<feature type="compositionally biased region" description="Low complexity" evidence="2">
    <location>
        <begin position="57"/>
        <end position="84"/>
    </location>
</feature>
<feature type="domain" description="C2H2-type" evidence="3">
    <location>
        <begin position="337"/>
        <end position="365"/>
    </location>
</feature>
<keyword evidence="1" id="KW-0862">Zinc</keyword>
<feature type="compositionally biased region" description="Low complexity" evidence="2">
    <location>
        <begin position="154"/>
        <end position="164"/>
    </location>
</feature>
<dbReference type="PROSITE" id="PS00028">
    <property type="entry name" value="ZINC_FINGER_C2H2_1"/>
    <property type="match status" value="1"/>
</dbReference>
<feature type="compositionally biased region" description="Low complexity" evidence="2">
    <location>
        <begin position="732"/>
        <end position="743"/>
    </location>
</feature>
<feature type="compositionally biased region" description="Polar residues" evidence="2">
    <location>
        <begin position="269"/>
        <end position="278"/>
    </location>
</feature>
<feature type="region of interest" description="Disordered" evidence="2">
    <location>
        <begin position="133"/>
        <end position="169"/>
    </location>
</feature>
<dbReference type="SMART" id="SM00355">
    <property type="entry name" value="ZnF_C2H2"/>
    <property type="match status" value="3"/>
</dbReference>
<dbReference type="EMBL" id="OU895879">
    <property type="protein sequence ID" value="CAG9808296.1"/>
    <property type="molecule type" value="Genomic_DNA"/>
</dbReference>
<dbReference type="Gene3D" id="3.30.160.60">
    <property type="entry name" value="Classic Zinc Finger"/>
    <property type="match status" value="1"/>
</dbReference>
<feature type="region of interest" description="Disordered" evidence="2">
    <location>
        <begin position="790"/>
        <end position="821"/>
    </location>
</feature>
<feature type="region of interest" description="Disordered" evidence="2">
    <location>
        <begin position="380"/>
        <end position="429"/>
    </location>
</feature>
<dbReference type="Proteomes" id="UP001153620">
    <property type="component" value="Chromosome 3"/>
</dbReference>
<evidence type="ECO:0000256" key="1">
    <source>
        <dbReference type="PROSITE-ProRule" id="PRU00042"/>
    </source>
</evidence>
<feature type="region of interest" description="Disordered" evidence="2">
    <location>
        <begin position="44"/>
        <end position="93"/>
    </location>
</feature>